<keyword evidence="13" id="KW-1185">Reference proteome</keyword>
<accession>A0A844QHE3</accession>
<evidence type="ECO:0000256" key="3">
    <source>
        <dbReference type="ARBA" id="ARBA00022475"/>
    </source>
</evidence>
<evidence type="ECO:0000259" key="11">
    <source>
        <dbReference type="Pfam" id="PF21088"/>
    </source>
</evidence>
<dbReference type="PANTHER" id="PTHR30460:SF0">
    <property type="entry name" value="MODERATE CONDUCTANCE MECHANOSENSITIVE CHANNEL YBIO"/>
    <property type="match status" value="1"/>
</dbReference>
<keyword evidence="4 8" id="KW-0812">Transmembrane</keyword>
<feature type="compositionally biased region" description="Polar residues" evidence="7">
    <location>
        <begin position="769"/>
        <end position="779"/>
    </location>
</feature>
<dbReference type="Pfam" id="PF00924">
    <property type="entry name" value="MS_channel_2nd"/>
    <property type="match status" value="1"/>
</dbReference>
<dbReference type="InterPro" id="IPR006685">
    <property type="entry name" value="MscS_channel_2nd"/>
</dbReference>
<feature type="transmembrane region" description="Helical" evidence="8">
    <location>
        <begin position="357"/>
        <end position="374"/>
    </location>
</feature>
<feature type="transmembrane region" description="Helical" evidence="8">
    <location>
        <begin position="445"/>
        <end position="462"/>
    </location>
</feature>
<sequence length="779" mass="85251">MMMRSARALAALLMWFACMAPAAGQVAQPAAQTQAQDEAVGDPSANDVQELLRILGDPRVVVWLKNRLADLPQPETANRSLRAEIEDRLKAARRRIAELGEAWSNFPFLPDVLAEAWRAQLERGAALRSLTYVIIFLFIGGGLEWLFWQYFHPVLLRIEHTPPLTLAQRLRGAAARLLLQASGLLLFALGSIGAFLSFAWPTFLERVVVSVLLTVIGIRALAMLSRFVVAPRNAQLRLVPLETPMAARVHRWHLVVAGVYASAMMLSDTFAFLAQGPSGSPQAVNAALAVAVVLGAIATAAVIAMIWTLSRGLARDRAPQAGTTRRFETARLRVQPTVMTVIVLTAYLLWVFDANELMWTVLVLGMFVPAARLMRVMADHFVDRAEQSAREDAPVAQQADAAGSDDARQAEPADGTVADDPSDARDPAQAEDERYVIYRPLIHRIARFALAGMALLVLAAAWNTNIAALSDSPRFAGRLVKIAIDIAAAALIADLVWGWAKTAIDRRMAGYVAPPPGEPPGPEARMATLLPLTRNILLVALIALVGLTALSSLGVNIAPLIAGAGILGVAIGFGAQSLVRDIVSGIFFLIDDAFRVGEYVEIGDLRGTVESMSLRSMRVRHHRGAVHTIPFGELKSLTNYSRDWVIMKLEFRVPFDTDLRLVKKLVKKVGAELQADENYGHYLIEPLKSQGVRRMEEFNMVVGVKFMAKPGAQWVIRRDAYQKLRDTFEANGINFAQRNVKVEVLSDRPLSKEETDAVTGAAQDAIDQPRQQQPTPDEP</sequence>
<keyword evidence="9" id="KW-0732">Signal</keyword>
<feature type="transmembrane region" description="Helical" evidence="8">
    <location>
        <begin position="177"/>
        <end position="201"/>
    </location>
</feature>
<feature type="transmembrane region" description="Helical" evidence="8">
    <location>
        <begin position="130"/>
        <end position="148"/>
    </location>
</feature>
<dbReference type="InterPro" id="IPR045276">
    <property type="entry name" value="YbiO_bact"/>
</dbReference>
<evidence type="ECO:0000256" key="9">
    <source>
        <dbReference type="SAM" id="SignalP"/>
    </source>
</evidence>
<proteinExistence type="inferred from homology"/>
<keyword evidence="3" id="KW-1003">Cell membrane</keyword>
<evidence type="ECO:0000313" key="13">
    <source>
        <dbReference type="Proteomes" id="UP000463224"/>
    </source>
</evidence>
<feature type="signal peptide" evidence="9">
    <location>
        <begin position="1"/>
        <end position="22"/>
    </location>
</feature>
<comment type="subcellular location">
    <subcellularLocation>
        <location evidence="1">Cell membrane</location>
        <topology evidence="1">Multi-pass membrane protein</topology>
    </subcellularLocation>
</comment>
<feature type="chain" id="PRO_5033029467" evidence="9">
    <location>
        <begin position="23"/>
        <end position="779"/>
    </location>
</feature>
<gene>
    <name evidence="12" type="ORF">GN330_19040</name>
</gene>
<evidence type="ECO:0000256" key="5">
    <source>
        <dbReference type="ARBA" id="ARBA00022989"/>
    </source>
</evidence>
<keyword evidence="5 8" id="KW-1133">Transmembrane helix</keyword>
<evidence type="ECO:0000256" key="6">
    <source>
        <dbReference type="ARBA" id="ARBA00023136"/>
    </source>
</evidence>
<dbReference type="EMBL" id="WPHG01000005">
    <property type="protein sequence ID" value="MVA99346.1"/>
    <property type="molecule type" value="Genomic_DNA"/>
</dbReference>
<dbReference type="InterPro" id="IPR011014">
    <property type="entry name" value="MscS_channel_TM-2"/>
</dbReference>
<feature type="transmembrane region" description="Helical" evidence="8">
    <location>
        <begin position="535"/>
        <end position="554"/>
    </location>
</feature>
<evidence type="ECO:0000313" key="12">
    <source>
        <dbReference type="EMBL" id="MVA99346.1"/>
    </source>
</evidence>
<feature type="transmembrane region" description="Helical" evidence="8">
    <location>
        <begin position="482"/>
        <end position="500"/>
    </location>
</feature>
<evidence type="ECO:0000256" key="7">
    <source>
        <dbReference type="SAM" id="MobiDB-lite"/>
    </source>
</evidence>
<dbReference type="AlphaFoldDB" id="A0A844QHE3"/>
<dbReference type="PANTHER" id="PTHR30460">
    <property type="entry name" value="MODERATE CONDUCTANCE MECHANOSENSITIVE CHANNEL YBIO"/>
    <property type="match status" value="1"/>
</dbReference>
<dbReference type="Proteomes" id="UP000463224">
    <property type="component" value="Unassembled WGS sequence"/>
</dbReference>
<keyword evidence="6 8" id="KW-0472">Membrane</keyword>
<dbReference type="PROSITE" id="PS51257">
    <property type="entry name" value="PROKAR_LIPOPROTEIN"/>
    <property type="match status" value="1"/>
</dbReference>
<comment type="caution">
    <text evidence="12">The sequence shown here is derived from an EMBL/GenBank/DDBJ whole genome shotgun (WGS) entry which is preliminary data.</text>
</comment>
<feature type="transmembrane region" description="Helical" evidence="8">
    <location>
        <begin position="286"/>
        <end position="309"/>
    </location>
</feature>
<evidence type="ECO:0000256" key="2">
    <source>
        <dbReference type="ARBA" id="ARBA00008017"/>
    </source>
</evidence>
<feature type="region of interest" description="Disordered" evidence="7">
    <location>
        <begin position="747"/>
        <end position="779"/>
    </location>
</feature>
<feature type="transmembrane region" description="Helical" evidence="8">
    <location>
        <begin position="252"/>
        <end position="274"/>
    </location>
</feature>
<dbReference type="InterPro" id="IPR023408">
    <property type="entry name" value="MscS_beta-dom_sf"/>
</dbReference>
<dbReference type="Gene3D" id="3.30.70.100">
    <property type="match status" value="1"/>
</dbReference>
<feature type="transmembrane region" description="Helical" evidence="8">
    <location>
        <begin position="330"/>
        <end position="351"/>
    </location>
</feature>
<reference evidence="12 13" key="1">
    <citation type="submission" date="2019-12" db="EMBL/GenBank/DDBJ databases">
        <title>Nitratireductor arenosus sp. nov., Isolated from sea sand, Jeju island, South Korea.</title>
        <authorList>
            <person name="Kim W."/>
        </authorList>
    </citation>
    <scope>NUCLEOTIDE SEQUENCE [LARGE SCALE GENOMIC DNA]</scope>
    <source>
        <strain evidence="12 13">CAU 1489</strain>
    </source>
</reference>
<evidence type="ECO:0000259" key="10">
    <source>
        <dbReference type="Pfam" id="PF00924"/>
    </source>
</evidence>
<dbReference type="SUPFAM" id="SSF50182">
    <property type="entry name" value="Sm-like ribonucleoproteins"/>
    <property type="match status" value="1"/>
</dbReference>
<dbReference type="GO" id="GO:0005886">
    <property type="term" value="C:plasma membrane"/>
    <property type="evidence" value="ECO:0007669"/>
    <property type="project" value="UniProtKB-SubCell"/>
</dbReference>
<name>A0A844QHE3_9HYPH</name>
<dbReference type="Gene3D" id="2.30.30.60">
    <property type="match status" value="1"/>
</dbReference>
<dbReference type="SUPFAM" id="SSF82861">
    <property type="entry name" value="Mechanosensitive channel protein MscS (YggB), transmembrane region"/>
    <property type="match status" value="1"/>
</dbReference>
<dbReference type="SUPFAM" id="SSF82689">
    <property type="entry name" value="Mechanosensitive channel protein MscS (YggB), C-terminal domain"/>
    <property type="match status" value="1"/>
</dbReference>
<dbReference type="GO" id="GO:0008381">
    <property type="term" value="F:mechanosensitive monoatomic ion channel activity"/>
    <property type="evidence" value="ECO:0007669"/>
    <property type="project" value="InterPro"/>
</dbReference>
<protein>
    <submittedName>
        <fullName evidence="12">Mechanosensitive ion channel</fullName>
    </submittedName>
</protein>
<feature type="domain" description="Mechanosensitive ion channel MscS" evidence="10">
    <location>
        <begin position="578"/>
        <end position="642"/>
    </location>
</feature>
<feature type="domain" description="Mechanosensitive ion channel transmembrane helices 2/3" evidence="11">
    <location>
        <begin position="535"/>
        <end position="576"/>
    </location>
</feature>
<dbReference type="RefSeq" id="WP_156714424.1">
    <property type="nucleotide sequence ID" value="NZ_WPHG01000005.1"/>
</dbReference>
<dbReference type="InterPro" id="IPR049142">
    <property type="entry name" value="MS_channel_1st"/>
</dbReference>
<evidence type="ECO:0000256" key="8">
    <source>
        <dbReference type="SAM" id="Phobius"/>
    </source>
</evidence>
<feature type="region of interest" description="Disordered" evidence="7">
    <location>
        <begin position="388"/>
        <end position="429"/>
    </location>
</feature>
<dbReference type="InterPro" id="IPR011066">
    <property type="entry name" value="MscS_channel_C_sf"/>
</dbReference>
<dbReference type="InterPro" id="IPR010920">
    <property type="entry name" value="LSM_dom_sf"/>
</dbReference>
<dbReference type="Gene3D" id="1.10.287.1260">
    <property type="match status" value="1"/>
</dbReference>
<evidence type="ECO:0000256" key="4">
    <source>
        <dbReference type="ARBA" id="ARBA00022692"/>
    </source>
</evidence>
<comment type="similarity">
    <text evidence="2">Belongs to the MscS (TC 1.A.23) family.</text>
</comment>
<organism evidence="12 13">
    <name type="scientific">Nitratireductor arenosus</name>
    <dbReference type="NCBI Taxonomy" id="2682096"/>
    <lineage>
        <taxon>Bacteria</taxon>
        <taxon>Pseudomonadati</taxon>
        <taxon>Pseudomonadota</taxon>
        <taxon>Alphaproteobacteria</taxon>
        <taxon>Hyphomicrobiales</taxon>
        <taxon>Phyllobacteriaceae</taxon>
        <taxon>Nitratireductor</taxon>
    </lineage>
</organism>
<feature type="transmembrane region" description="Helical" evidence="8">
    <location>
        <begin position="207"/>
        <end position="231"/>
    </location>
</feature>
<evidence type="ECO:0000256" key="1">
    <source>
        <dbReference type="ARBA" id="ARBA00004651"/>
    </source>
</evidence>
<dbReference type="Pfam" id="PF21088">
    <property type="entry name" value="MS_channel_1st"/>
    <property type="match status" value="1"/>
</dbReference>